<dbReference type="SMART" id="SM00060">
    <property type="entry name" value="FN3"/>
    <property type="match status" value="1"/>
</dbReference>
<dbReference type="RefSeq" id="WP_243538388.1">
    <property type="nucleotide sequence ID" value="NZ_CP093442.1"/>
</dbReference>
<dbReference type="PROSITE" id="PS51257">
    <property type="entry name" value="PROKAR_LIPOPROTEIN"/>
    <property type="match status" value="1"/>
</dbReference>
<accession>A0ABY4CBG8</accession>
<evidence type="ECO:0000259" key="1">
    <source>
        <dbReference type="PROSITE" id="PS50853"/>
    </source>
</evidence>
<name>A0ABY4CBG8_9BACT</name>
<dbReference type="InterPro" id="IPR008963">
    <property type="entry name" value="Purple_acid_Pase-like_N"/>
</dbReference>
<dbReference type="Pfam" id="PF16656">
    <property type="entry name" value="Pur_ac_phosph_N"/>
    <property type="match status" value="1"/>
</dbReference>
<gene>
    <name evidence="2" type="ORF">MNR06_02305</name>
</gene>
<proteinExistence type="predicted"/>
<dbReference type="EMBL" id="CP093442">
    <property type="protein sequence ID" value="UOF01784.1"/>
    <property type="molecule type" value="Genomic_DNA"/>
</dbReference>
<dbReference type="SUPFAM" id="SSF49363">
    <property type="entry name" value="Purple acid phosphatase, N-terminal domain"/>
    <property type="match status" value="1"/>
</dbReference>
<protein>
    <submittedName>
        <fullName evidence="2">Fibronectin type III domain-containing protein</fullName>
    </submittedName>
</protein>
<sequence length="562" mass="59984">MGRLSTLLQSLIMVGFLVSCSGTAREITKGSALGPPVIGEDGTRSDGNDFGQIYTVTSIVEATDDIPEWSDADLPFTAGRNNWNIETQNKQWPFKFTYTYPSNNYKLNEAHIVIVTQRDNSDTEAIFVDGVLTGRPPGGNVSTTSTKVSHRHYVCVGACAAAVTPSSPSNTYFMDWALTHYKVATKNSFDLNIADLLTPTTLKPTDVVSDGVVRVVTGDDAAVFNNYNSYYNKPLLVMEGFTVSRSPLTCTTSPDYRFVNTYVHNDGNSIGENTFSSGVVAPVTSWNNAMTGFRAVEFYYDPRLPRVPVTSLSLGKADIAIQVKRAAAGASAIIVNGIGVAESGFDDSLATSAIESWELSSSAVNYWTSFVADIPNDNTTQSRTLNLISLLGETKVKELLAQGKLNISIAGGLATVSGAAATSTRTYGVQVAGPELILEGHYNTQVCEIPNDPTSPLSDSGGAVGSCDLDATSPAASSIQVASITSTSATVQWLTNEPADSQVGYGISSTSTLTALDSTLNSFHSVQITGLQPYKYYQFAVRTKDGCGNQTISATRTFRTLR</sequence>
<dbReference type="InterPro" id="IPR015914">
    <property type="entry name" value="PAPs_N"/>
</dbReference>
<dbReference type="Gene3D" id="2.60.40.10">
    <property type="entry name" value="Immunoglobulins"/>
    <property type="match status" value="1"/>
</dbReference>
<feature type="domain" description="Fibronectin type-III" evidence="1">
    <location>
        <begin position="475"/>
        <end position="562"/>
    </location>
</feature>
<dbReference type="Proteomes" id="UP000830116">
    <property type="component" value="Chromosome"/>
</dbReference>
<evidence type="ECO:0000313" key="3">
    <source>
        <dbReference type="Proteomes" id="UP000830116"/>
    </source>
</evidence>
<dbReference type="PROSITE" id="PS50853">
    <property type="entry name" value="FN3"/>
    <property type="match status" value="1"/>
</dbReference>
<reference evidence="2" key="1">
    <citation type="submission" date="2022-03" db="EMBL/GenBank/DDBJ databases">
        <title>Genome Identification and Characterization of new species Bdellovibrio reynosense LBG001 sp. nov. from a Mexico soil sample.</title>
        <authorList>
            <person name="Camilli A."/>
            <person name="Ajao Y."/>
            <person name="Guo X."/>
        </authorList>
    </citation>
    <scope>NUCLEOTIDE SEQUENCE</scope>
    <source>
        <strain evidence="2">LBG001</strain>
    </source>
</reference>
<keyword evidence="3" id="KW-1185">Reference proteome</keyword>
<dbReference type="InterPro" id="IPR013783">
    <property type="entry name" value="Ig-like_fold"/>
</dbReference>
<evidence type="ECO:0000313" key="2">
    <source>
        <dbReference type="EMBL" id="UOF01784.1"/>
    </source>
</evidence>
<organism evidence="2 3">
    <name type="scientific">Bdellovibrio reynosensis</name>
    <dbReference type="NCBI Taxonomy" id="2835041"/>
    <lineage>
        <taxon>Bacteria</taxon>
        <taxon>Pseudomonadati</taxon>
        <taxon>Bdellovibrionota</taxon>
        <taxon>Bdellovibrionia</taxon>
        <taxon>Bdellovibrionales</taxon>
        <taxon>Pseudobdellovibrionaceae</taxon>
        <taxon>Bdellovibrio</taxon>
    </lineage>
</organism>
<dbReference type="InterPro" id="IPR003961">
    <property type="entry name" value="FN3_dom"/>
</dbReference>
<dbReference type="CDD" id="cd00063">
    <property type="entry name" value="FN3"/>
    <property type="match status" value="1"/>
</dbReference>